<dbReference type="EMBL" id="JAHBAY010000022">
    <property type="protein sequence ID" value="MBT0774017.1"/>
    <property type="molecule type" value="Genomic_DNA"/>
</dbReference>
<sequence>MSRPIAVVGASGAVGRAAVTALLRLGAGPLRLGARDPGRLPRPQDATVIAVDVTDPHSLRTFLAGCAGVLDCSGPSYELGDAVPAAALAAGVPCVVVTGEQPVYESLIAREPTGPAGVQVPVVLSAGTLPGLSGLLPRLFAATVSGASAGTRDDATAAAGARLVVHTGGLEPCTATVGADLVLSLGVTSQAGTASPTGASANLFGEAGAAWRDGRRRSRVLAPAEDADVPGFPGRVGVQPFLSLEAERVAGDLGLRELDWYHVHPGPAVRAVLATLPAARHSGVPLEELVARIRRAADVDLTGQKPYYRMSFTLLRRDGSQTSVLLRSPDSYRLTGAVGACAMHQVLLREVPAGIHFADRVLDPRALLKQVQVADPDTRVDVVDGGAEDEEGAL</sequence>
<dbReference type="PANTHER" id="PTHR43781">
    <property type="entry name" value="SACCHAROPINE DEHYDROGENASE"/>
    <property type="match status" value="1"/>
</dbReference>
<keyword evidence="3" id="KW-1185">Reference proteome</keyword>
<name>A0ABS5TT91_9ACTN</name>
<dbReference type="RefSeq" id="WP_214160552.1">
    <property type="nucleotide sequence ID" value="NZ_JAHBAY010000022.1"/>
</dbReference>
<comment type="caution">
    <text evidence="2">The sequence shown here is derived from an EMBL/GenBank/DDBJ whole genome shotgun (WGS) entry which is preliminary data.</text>
</comment>
<evidence type="ECO:0000259" key="1">
    <source>
        <dbReference type="Pfam" id="PF13460"/>
    </source>
</evidence>
<feature type="domain" description="NAD(P)-binding" evidence="1">
    <location>
        <begin position="9"/>
        <end position="104"/>
    </location>
</feature>
<accession>A0ABS5TT91</accession>
<dbReference type="InterPro" id="IPR016040">
    <property type="entry name" value="NAD(P)-bd_dom"/>
</dbReference>
<protein>
    <submittedName>
        <fullName evidence="2">NAD(P)H-binding protein</fullName>
    </submittedName>
</protein>
<evidence type="ECO:0000313" key="3">
    <source>
        <dbReference type="Proteomes" id="UP001197247"/>
    </source>
</evidence>
<proteinExistence type="predicted"/>
<dbReference type="Pfam" id="PF13460">
    <property type="entry name" value="NAD_binding_10"/>
    <property type="match status" value="1"/>
</dbReference>
<dbReference type="Proteomes" id="UP001197247">
    <property type="component" value="Unassembled WGS sequence"/>
</dbReference>
<dbReference type="SUPFAM" id="SSF51735">
    <property type="entry name" value="NAD(P)-binding Rossmann-fold domains"/>
    <property type="match status" value="1"/>
</dbReference>
<organism evidence="2 3">
    <name type="scientific">Kineosporia corallincola</name>
    <dbReference type="NCBI Taxonomy" id="2835133"/>
    <lineage>
        <taxon>Bacteria</taxon>
        <taxon>Bacillati</taxon>
        <taxon>Actinomycetota</taxon>
        <taxon>Actinomycetes</taxon>
        <taxon>Kineosporiales</taxon>
        <taxon>Kineosporiaceae</taxon>
        <taxon>Kineosporia</taxon>
    </lineage>
</organism>
<gene>
    <name evidence="2" type="ORF">KIH74_34045</name>
</gene>
<reference evidence="2 3" key="1">
    <citation type="submission" date="2021-05" db="EMBL/GenBank/DDBJ databases">
        <title>Kineosporia and Streptomyces sp. nov. two new marine actinobacteria isolated from Coral.</title>
        <authorList>
            <person name="Buangrab K."/>
            <person name="Sutthacheep M."/>
            <person name="Yeemin T."/>
            <person name="Harunari E."/>
            <person name="Igarashi Y."/>
            <person name="Kanchanasin P."/>
            <person name="Tanasupawat S."/>
            <person name="Phongsopitanun W."/>
        </authorList>
    </citation>
    <scope>NUCLEOTIDE SEQUENCE [LARGE SCALE GENOMIC DNA]</scope>
    <source>
        <strain evidence="2 3">J2-2</strain>
    </source>
</reference>
<dbReference type="PANTHER" id="PTHR43781:SF1">
    <property type="entry name" value="SACCHAROPINE DEHYDROGENASE"/>
    <property type="match status" value="1"/>
</dbReference>
<dbReference type="InterPro" id="IPR036291">
    <property type="entry name" value="NAD(P)-bd_dom_sf"/>
</dbReference>
<evidence type="ECO:0000313" key="2">
    <source>
        <dbReference type="EMBL" id="MBT0774017.1"/>
    </source>
</evidence>
<dbReference type="Gene3D" id="3.40.50.720">
    <property type="entry name" value="NAD(P)-binding Rossmann-like Domain"/>
    <property type="match status" value="1"/>
</dbReference>